<evidence type="ECO:0000256" key="2">
    <source>
        <dbReference type="ARBA" id="ARBA00022679"/>
    </source>
</evidence>
<dbReference type="GO" id="GO:0000307">
    <property type="term" value="C:cyclin-dependent protein kinase holoenzyme complex"/>
    <property type="evidence" value="ECO:0007669"/>
    <property type="project" value="TreeGrafter"/>
</dbReference>
<accession>A0A6L2KMK2</accession>
<dbReference type="AlphaFoldDB" id="A0A6L2KMK2"/>
<dbReference type="EMBL" id="BKCJ010002548">
    <property type="protein sequence ID" value="GEU49325.1"/>
    <property type="molecule type" value="Genomic_DNA"/>
</dbReference>
<evidence type="ECO:0000256" key="5">
    <source>
        <dbReference type="ARBA" id="ARBA00022840"/>
    </source>
</evidence>
<keyword evidence="1" id="KW-0723">Serine/threonine-protein kinase</keyword>
<dbReference type="SUPFAM" id="SSF56112">
    <property type="entry name" value="Protein kinase-like (PK-like)"/>
    <property type="match status" value="1"/>
</dbReference>
<dbReference type="GO" id="GO:0008353">
    <property type="term" value="F:RNA polymerase II CTD heptapeptide repeat kinase activity"/>
    <property type="evidence" value="ECO:0007669"/>
    <property type="project" value="TreeGrafter"/>
</dbReference>
<proteinExistence type="predicted"/>
<name>A0A6L2KMK2_TANCI</name>
<comment type="caution">
    <text evidence="6">The sequence shown here is derived from an EMBL/GenBank/DDBJ whole genome shotgun (WGS) entry which is preliminary data.</text>
</comment>
<organism evidence="6">
    <name type="scientific">Tanacetum cinerariifolium</name>
    <name type="common">Dalmatian daisy</name>
    <name type="synonym">Chrysanthemum cinerariifolium</name>
    <dbReference type="NCBI Taxonomy" id="118510"/>
    <lineage>
        <taxon>Eukaryota</taxon>
        <taxon>Viridiplantae</taxon>
        <taxon>Streptophyta</taxon>
        <taxon>Embryophyta</taxon>
        <taxon>Tracheophyta</taxon>
        <taxon>Spermatophyta</taxon>
        <taxon>Magnoliopsida</taxon>
        <taxon>eudicotyledons</taxon>
        <taxon>Gunneridae</taxon>
        <taxon>Pentapetalae</taxon>
        <taxon>asterids</taxon>
        <taxon>campanulids</taxon>
        <taxon>Asterales</taxon>
        <taxon>Asteraceae</taxon>
        <taxon>Asteroideae</taxon>
        <taxon>Anthemideae</taxon>
        <taxon>Anthemidinae</taxon>
        <taxon>Tanacetum</taxon>
    </lineage>
</organism>
<reference evidence="6" key="1">
    <citation type="journal article" date="2019" name="Sci. Rep.">
        <title>Draft genome of Tanacetum cinerariifolium, the natural source of mosquito coil.</title>
        <authorList>
            <person name="Yamashiro T."/>
            <person name="Shiraishi A."/>
            <person name="Satake H."/>
            <person name="Nakayama K."/>
        </authorList>
    </citation>
    <scope>NUCLEOTIDE SEQUENCE</scope>
</reference>
<keyword evidence="5" id="KW-0067">ATP-binding</keyword>
<gene>
    <name evidence="6" type="ORF">Tci_021303</name>
</gene>
<dbReference type="PANTHER" id="PTHR24056:SF546">
    <property type="entry name" value="CYCLIN-DEPENDENT KINASE 12"/>
    <property type="match status" value="1"/>
</dbReference>
<dbReference type="GO" id="GO:0005524">
    <property type="term" value="F:ATP binding"/>
    <property type="evidence" value="ECO:0007669"/>
    <property type="project" value="UniProtKB-KW"/>
</dbReference>
<dbReference type="InterPro" id="IPR050108">
    <property type="entry name" value="CDK"/>
</dbReference>
<dbReference type="InterPro" id="IPR011009">
    <property type="entry name" value="Kinase-like_dom_sf"/>
</dbReference>
<keyword evidence="4 6" id="KW-0418">Kinase</keyword>
<evidence type="ECO:0000256" key="4">
    <source>
        <dbReference type="ARBA" id="ARBA00022777"/>
    </source>
</evidence>
<evidence type="ECO:0000256" key="3">
    <source>
        <dbReference type="ARBA" id="ARBA00022741"/>
    </source>
</evidence>
<dbReference type="GO" id="GO:0005634">
    <property type="term" value="C:nucleus"/>
    <property type="evidence" value="ECO:0007669"/>
    <property type="project" value="TreeGrafter"/>
</dbReference>
<evidence type="ECO:0000313" key="6">
    <source>
        <dbReference type="EMBL" id="GEU49325.1"/>
    </source>
</evidence>
<dbReference type="Gene3D" id="1.10.510.10">
    <property type="entry name" value="Transferase(Phosphotransferase) domain 1"/>
    <property type="match status" value="1"/>
</dbReference>
<evidence type="ECO:0000256" key="1">
    <source>
        <dbReference type="ARBA" id="ARBA00022527"/>
    </source>
</evidence>
<keyword evidence="2" id="KW-0808">Transferase</keyword>
<dbReference type="PANTHER" id="PTHR24056">
    <property type="entry name" value="CELL DIVISION PROTEIN KINASE"/>
    <property type="match status" value="1"/>
</dbReference>
<dbReference type="GO" id="GO:0032968">
    <property type="term" value="P:positive regulation of transcription elongation by RNA polymerase II"/>
    <property type="evidence" value="ECO:0007669"/>
    <property type="project" value="TreeGrafter"/>
</dbReference>
<sequence length="159" mass="17850">MFKFPTVAINVLIWDTHACPFGLFGLLVTIAGVRSPSPQQGPAASKLMDYKDEKRCRDVSTVGEPKFLALLVSDLIKKAKEGGLDVIQTYIFCNEPCFQVNLKYYIVFHFGLSKPYSKERKGSLTDNVVTLWHRPLELLLEATLYGPSVDMWLAGCIFT</sequence>
<protein>
    <submittedName>
        <fullName evidence="6">Cyclin-dependent kinase C-2</fullName>
    </submittedName>
</protein>
<keyword evidence="3" id="KW-0547">Nucleotide-binding</keyword>